<dbReference type="InterPro" id="IPR003598">
    <property type="entry name" value="Ig_sub2"/>
</dbReference>
<evidence type="ECO:0000256" key="3">
    <source>
        <dbReference type="ARBA" id="ARBA00023319"/>
    </source>
</evidence>
<feature type="domain" description="Ig-like" evidence="4">
    <location>
        <begin position="59"/>
        <end position="142"/>
    </location>
</feature>
<keyword evidence="3" id="KW-0393">Immunoglobulin domain</keyword>
<keyword evidence="1" id="KW-0732">Signal</keyword>
<evidence type="ECO:0000259" key="4">
    <source>
        <dbReference type="PROSITE" id="PS50835"/>
    </source>
</evidence>
<dbReference type="InterPro" id="IPR007110">
    <property type="entry name" value="Ig-like_dom"/>
</dbReference>
<comment type="caution">
    <text evidence="5">The sequence shown here is derived from an EMBL/GenBank/DDBJ whole genome shotgun (WGS) entry which is preliminary data.</text>
</comment>
<sequence>MNLFFKCINKKCNRETKRKAVNVMEEVIQRWYKKVGELYNIQAAKITNWSHFESEYILGRKIVFMCTAKGDPRPHITWYKNGIELYAHSFFQVHEWFLSDTEVKSKMEIDPATQMDAGYYECQADNQYAIDFKAFRTDYSIEFD</sequence>
<dbReference type="InterPro" id="IPR013783">
    <property type="entry name" value="Ig-like_fold"/>
</dbReference>
<dbReference type="GO" id="GO:0005886">
    <property type="term" value="C:plasma membrane"/>
    <property type="evidence" value="ECO:0007669"/>
    <property type="project" value="TreeGrafter"/>
</dbReference>
<dbReference type="PROSITE" id="PS50835">
    <property type="entry name" value="IG_LIKE"/>
    <property type="match status" value="1"/>
</dbReference>
<proteinExistence type="predicted"/>
<dbReference type="EMBL" id="SEYY01000656">
    <property type="protein sequence ID" value="KAB7506799.1"/>
    <property type="molecule type" value="Genomic_DNA"/>
</dbReference>
<reference evidence="5 6" key="1">
    <citation type="journal article" date="2019" name="PLoS Biol.">
        <title>Sex chromosomes control vertical transmission of feminizing Wolbachia symbionts in an isopod.</title>
        <authorList>
            <person name="Becking T."/>
            <person name="Chebbi M.A."/>
            <person name="Giraud I."/>
            <person name="Moumen B."/>
            <person name="Laverre T."/>
            <person name="Caubet Y."/>
            <person name="Peccoud J."/>
            <person name="Gilbert C."/>
            <person name="Cordaux R."/>
        </authorList>
    </citation>
    <scope>NUCLEOTIDE SEQUENCE [LARGE SCALE GENOMIC DNA]</scope>
    <source>
        <strain evidence="5">ANa2</strain>
        <tissue evidence="5">Whole body excluding digestive tract and cuticle</tissue>
    </source>
</reference>
<dbReference type="SMART" id="SM00409">
    <property type="entry name" value="IG"/>
    <property type="match status" value="1"/>
</dbReference>
<dbReference type="SMART" id="SM00408">
    <property type="entry name" value="IGc2"/>
    <property type="match status" value="1"/>
</dbReference>
<evidence type="ECO:0000256" key="2">
    <source>
        <dbReference type="ARBA" id="ARBA00023157"/>
    </source>
</evidence>
<dbReference type="InterPro" id="IPR050958">
    <property type="entry name" value="Cell_Adh-Cytoskel_Orgn"/>
</dbReference>
<accession>A0A5N5TKW9</accession>
<protein>
    <submittedName>
        <fullName evidence="5">Immunoglobulin domain-containing protein oig-4</fullName>
    </submittedName>
</protein>
<evidence type="ECO:0000256" key="1">
    <source>
        <dbReference type="ARBA" id="ARBA00022729"/>
    </source>
</evidence>
<dbReference type="InterPro" id="IPR036179">
    <property type="entry name" value="Ig-like_dom_sf"/>
</dbReference>
<dbReference type="SUPFAM" id="SSF48726">
    <property type="entry name" value="Immunoglobulin"/>
    <property type="match status" value="1"/>
</dbReference>
<keyword evidence="6" id="KW-1185">Reference proteome</keyword>
<keyword evidence="2" id="KW-1015">Disulfide bond</keyword>
<evidence type="ECO:0000313" key="6">
    <source>
        <dbReference type="Proteomes" id="UP000326759"/>
    </source>
</evidence>
<dbReference type="GO" id="GO:0007156">
    <property type="term" value="P:homophilic cell adhesion via plasma membrane adhesion molecules"/>
    <property type="evidence" value="ECO:0007669"/>
    <property type="project" value="TreeGrafter"/>
</dbReference>
<gene>
    <name evidence="5" type="primary">oig-4</name>
    <name evidence="5" type="ORF">Anas_01357</name>
</gene>
<organism evidence="5 6">
    <name type="scientific">Armadillidium nasatum</name>
    <dbReference type="NCBI Taxonomy" id="96803"/>
    <lineage>
        <taxon>Eukaryota</taxon>
        <taxon>Metazoa</taxon>
        <taxon>Ecdysozoa</taxon>
        <taxon>Arthropoda</taxon>
        <taxon>Crustacea</taxon>
        <taxon>Multicrustacea</taxon>
        <taxon>Malacostraca</taxon>
        <taxon>Eumalacostraca</taxon>
        <taxon>Peracarida</taxon>
        <taxon>Isopoda</taxon>
        <taxon>Oniscidea</taxon>
        <taxon>Crinocheta</taxon>
        <taxon>Armadillidiidae</taxon>
        <taxon>Armadillidium</taxon>
    </lineage>
</organism>
<dbReference type="CDD" id="cd00096">
    <property type="entry name" value="Ig"/>
    <property type="match status" value="1"/>
</dbReference>
<dbReference type="Proteomes" id="UP000326759">
    <property type="component" value="Unassembled WGS sequence"/>
</dbReference>
<dbReference type="InterPro" id="IPR003599">
    <property type="entry name" value="Ig_sub"/>
</dbReference>
<dbReference type="PANTHER" id="PTHR45080:SF8">
    <property type="entry name" value="IG-LIKE DOMAIN-CONTAINING PROTEIN"/>
    <property type="match status" value="1"/>
</dbReference>
<dbReference type="Gene3D" id="2.60.40.10">
    <property type="entry name" value="Immunoglobulins"/>
    <property type="match status" value="1"/>
</dbReference>
<dbReference type="PANTHER" id="PTHR45080">
    <property type="entry name" value="CONTACTIN 5"/>
    <property type="match status" value="1"/>
</dbReference>
<dbReference type="Pfam" id="PF13927">
    <property type="entry name" value="Ig_3"/>
    <property type="match status" value="1"/>
</dbReference>
<dbReference type="OrthoDB" id="6127080at2759"/>
<evidence type="ECO:0000313" key="5">
    <source>
        <dbReference type="EMBL" id="KAB7506799.1"/>
    </source>
</evidence>
<name>A0A5N5TKW9_9CRUS</name>
<dbReference type="AlphaFoldDB" id="A0A5N5TKW9"/>